<feature type="transmembrane region" description="Helical" evidence="1">
    <location>
        <begin position="301"/>
        <end position="320"/>
    </location>
</feature>
<keyword evidence="1" id="KW-0472">Membrane</keyword>
<comment type="caution">
    <text evidence="2">The sequence shown here is derived from an EMBL/GenBank/DDBJ whole genome shotgun (WGS) entry which is preliminary data.</text>
</comment>
<feature type="transmembrane region" description="Helical" evidence="1">
    <location>
        <begin position="152"/>
        <end position="169"/>
    </location>
</feature>
<feature type="transmembrane region" description="Helical" evidence="1">
    <location>
        <begin position="72"/>
        <end position="90"/>
    </location>
</feature>
<feature type="transmembrane region" description="Helical" evidence="1">
    <location>
        <begin position="102"/>
        <end position="120"/>
    </location>
</feature>
<dbReference type="Proteomes" id="UP000183144">
    <property type="component" value="Unassembled WGS sequence"/>
</dbReference>
<feature type="transmembrane region" description="Helical" evidence="1">
    <location>
        <begin position="277"/>
        <end position="296"/>
    </location>
</feature>
<proteinExistence type="predicted"/>
<dbReference type="EMBL" id="MNUI01000022">
    <property type="protein sequence ID" value="OIN89602.1"/>
    <property type="molecule type" value="Genomic_DNA"/>
</dbReference>
<gene>
    <name evidence="2" type="ORF">AUJ59_01130</name>
</gene>
<dbReference type="AlphaFoldDB" id="A0A1J4RT61"/>
<feature type="transmembrane region" description="Helical" evidence="1">
    <location>
        <begin position="181"/>
        <end position="207"/>
    </location>
</feature>
<name>A0A1J4RT61_9BACT</name>
<feature type="transmembrane region" description="Helical" evidence="1">
    <location>
        <begin position="332"/>
        <end position="351"/>
    </location>
</feature>
<protein>
    <recommendedName>
        <fullName evidence="4">Membrane protein 6-pyruvoyl-tetrahydropterin synthase-related domain-containing protein</fullName>
    </recommendedName>
</protein>
<keyword evidence="1" id="KW-1133">Transmembrane helix</keyword>
<sequence length="534" mass="61164">MRLKNTRRLPVNLLIIAGLIILGLVILRSFLRIGFPQTHDGDMHLARLANLNLAFHDHHFPFRWAKNLNHGFGLPIFNFYYYLLELLAFIPMKLGLTIENSLKLVTVAAFLSTAVVWYWWLKDKYGRLAASAAAIFSLTAIYPLAVIMIRGSLGETLALFLLALNFYLLDRFSQKPTRWRYLLAVAGLSAFLLSHNISVIFGLPLLFIRYWRKAFLVFINSVGLTLFFWLPLIFERRFTYFNSIVDASELFKHFPTFGQLIYMPWNFGMSVPGPADTMSFTLGPIHWLIILLAFLAKKRKFFHWAFLAFVFLALPVSGWLWRLFPVLNFVQFPWRLVLFLSLTGSYLAAIAGKAYPKITAALLAGAVIFTLATVRDQGHFNWPDDFYYHYPFTTTTQLEAMPRWFDAAKNAQLFGYPDKVFSLGQAVTTEQIIWQTQRHSYQVTVDQNDQLFERTAYFPGWSVTVDGQAQAVIYDNQVYPGLIGFNVPVGTHQIVSEFSDSTPARQIGDIVSLITVALSFLIFLLFPKLPKLLK</sequence>
<evidence type="ECO:0000313" key="3">
    <source>
        <dbReference type="Proteomes" id="UP000183144"/>
    </source>
</evidence>
<evidence type="ECO:0000313" key="2">
    <source>
        <dbReference type="EMBL" id="OIN89602.1"/>
    </source>
</evidence>
<keyword evidence="1" id="KW-0812">Transmembrane</keyword>
<reference evidence="2 3" key="1">
    <citation type="journal article" date="2016" name="Environ. Microbiol.">
        <title>Genomic resolution of a cold subsurface aquifer community provides metabolic insights for novel microbes adapted to high CO concentrations.</title>
        <authorList>
            <person name="Probst A.J."/>
            <person name="Castelle C.J."/>
            <person name="Singh A."/>
            <person name="Brown C.T."/>
            <person name="Anantharaman K."/>
            <person name="Sharon I."/>
            <person name="Hug L.A."/>
            <person name="Burstein D."/>
            <person name="Emerson J.B."/>
            <person name="Thomas B.C."/>
            <person name="Banfield J.F."/>
        </authorList>
    </citation>
    <scope>NUCLEOTIDE SEQUENCE [LARGE SCALE GENOMIC DNA]</scope>
    <source>
        <strain evidence="2">CG1_02_47_37</strain>
    </source>
</reference>
<accession>A0A1J4RT61</accession>
<evidence type="ECO:0008006" key="4">
    <source>
        <dbReference type="Google" id="ProtNLM"/>
    </source>
</evidence>
<feature type="transmembrane region" description="Helical" evidence="1">
    <location>
        <begin position="507"/>
        <end position="526"/>
    </location>
</feature>
<evidence type="ECO:0000256" key="1">
    <source>
        <dbReference type="SAM" id="Phobius"/>
    </source>
</evidence>
<dbReference type="STRING" id="1805034.AUJ59_01130"/>
<organism evidence="2 3">
    <name type="scientific">Candidatus Beckwithbacteria bacterium CG1_02_47_37</name>
    <dbReference type="NCBI Taxonomy" id="1805034"/>
    <lineage>
        <taxon>Bacteria</taxon>
        <taxon>Candidatus Beckwithiibacteriota</taxon>
    </lineage>
</organism>
<feature type="transmembrane region" description="Helical" evidence="1">
    <location>
        <begin position="12"/>
        <end position="31"/>
    </location>
</feature>
<feature type="transmembrane region" description="Helical" evidence="1">
    <location>
        <begin position="214"/>
        <end position="234"/>
    </location>
</feature>